<dbReference type="Pfam" id="PF05258">
    <property type="entry name" value="DciA"/>
    <property type="match status" value="1"/>
</dbReference>
<name>A0A9Q4II74_9CORY</name>
<sequence>MSDLIKRSFDTVRATARKRGRPLPDLSHQGTSTIPRRNNPSLHDGPKAAITVPGLETGLAQPEKRRKANVRGIPTGLDGRALPRSYKVSSFSNLLGSEIRKRDWTEKMAHGWVMGHWSELVGEKIGQHTHVEMIKGGEVHVSCDSTAWATQMKYMQREVLAAIAAKVGPDVVTKLHVYGPKTKSWRYGPLHVKGRGPRDTYG</sequence>
<dbReference type="Proteomes" id="UP001071110">
    <property type="component" value="Unassembled WGS sequence"/>
</dbReference>
<comment type="caution">
    <text evidence="2">The sequence shown here is derived from an EMBL/GenBank/DDBJ whole genome shotgun (WGS) entry which is preliminary data.</text>
</comment>
<evidence type="ECO:0000313" key="3">
    <source>
        <dbReference type="Proteomes" id="UP001071110"/>
    </source>
</evidence>
<dbReference type="AlphaFoldDB" id="A0A9Q4II74"/>
<dbReference type="EMBL" id="JANRML010000010">
    <property type="protein sequence ID" value="MCZ2221398.1"/>
    <property type="molecule type" value="Genomic_DNA"/>
</dbReference>
<gene>
    <name evidence="2" type="ORF">NUW87_08430</name>
</gene>
<dbReference type="RefSeq" id="WP_269028043.1">
    <property type="nucleotide sequence ID" value="NZ_BAABDP010000002.1"/>
</dbReference>
<reference evidence="2" key="1">
    <citation type="submission" date="2022-08" db="EMBL/GenBank/DDBJ databases">
        <title>Corynebacterium sp. nov., isolated from clinical breast specimens.</title>
        <authorList>
            <person name="Zhang T."/>
        </authorList>
    </citation>
    <scope>NUCLEOTIDE SEQUENCE</scope>
    <source>
        <strain evidence="2">CCUG 57942</strain>
    </source>
</reference>
<evidence type="ECO:0000313" key="2">
    <source>
        <dbReference type="EMBL" id="MCZ2221398.1"/>
    </source>
</evidence>
<protein>
    <submittedName>
        <fullName evidence="2">DciA family protein</fullName>
    </submittedName>
</protein>
<organism evidence="2 3">
    <name type="scientific">Corynebacterium pilbarense</name>
    <dbReference type="NCBI Taxonomy" id="1288393"/>
    <lineage>
        <taxon>Bacteria</taxon>
        <taxon>Bacillati</taxon>
        <taxon>Actinomycetota</taxon>
        <taxon>Actinomycetes</taxon>
        <taxon>Mycobacteriales</taxon>
        <taxon>Corynebacteriaceae</taxon>
        <taxon>Corynebacterium</taxon>
    </lineage>
</organism>
<dbReference type="PANTHER" id="PTHR36456">
    <property type="entry name" value="UPF0232 PROTEIN SCO3875"/>
    <property type="match status" value="1"/>
</dbReference>
<dbReference type="InterPro" id="IPR007922">
    <property type="entry name" value="DciA-like"/>
</dbReference>
<proteinExistence type="predicted"/>
<dbReference type="PANTHER" id="PTHR36456:SF1">
    <property type="entry name" value="UPF0232 PROTEIN SCO3875"/>
    <property type="match status" value="1"/>
</dbReference>
<keyword evidence="3" id="KW-1185">Reference proteome</keyword>
<feature type="region of interest" description="Disordered" evidence="1">
    <location>
        <begin position="16"/>
        <end position="46"/>
    </location>
</feature>
<accession>A0A9Q4II74</accession>
<feature type="compositionally biased region" description="Polar residues" evidence="1">
    <location>
        <begin position="28"/>
        <end position="41"/>
    </location>
</feature>
<evidence type="ECO:0000256" key="1">
    <source>
        <dbReference type="SAM" id="MobiDB-lite"/>
    </source>
</evidence>